<feature type="domain" description="AN1-type" evidence="6">
    <location>
        <begin position="74"/>
        <end position="126"/>
    </location>
</feature>
<evidence type="ECO:0000256" key="2">
    <source>
        <dbReference type="ARBA" id="ARBA00022771"/>
    </source>
</evidence>
<reference evidence="7 8" key="1">
    <citation type="journal article" date="2014" name="BMC Genomics">
        <title>Genome sequencing of four Aureobasidium pullulans varieties: biotechnological potential, stress tolerance, and description of new species.</title>
        <authorList>
            <person name="Gostin Ar C."/>
            <person name="Ohm R.A."/>
            <person name="Kogej T."/>
            <person name="Sonjak S."/>
            <person name="Turk M."/>
            <person name="Zajc J."/>
            <person name="Zalar P."/>
            <person name="Grube M."/>
            <person name="Sun H."/>
            <person name="Han J."/>
            <person name="Sharma A."/>
            <person name="Chiniquy J."/>
            <person name="Ngan C.Y."/>
            <person name="Lipzen A."/>
            <person name="Barry K."/>
            <person name="Grigoriev I.V."/>
            <person name="Gunde-Cimerman N."/>
        </authorList>
    </citation>
    <scope>NUCLEOTIDE SEQUENCE [LARGE SCALE GENOMIC DNA]</scope>
    <source>
        <strain evidence="7 8">CBS 147.97</strain>
    </source>
</reference>
<evidence type="ECO:0000256" key="4">
    <source>
        <dbReference type="PROSITE-ProRule" id="PRU00449"/>
    </source>
</evidence>
<feature type="domain" description="AN1-type" evidence="6">
    <location>
        <begin position="7"/>
        <end position="55"/>
    </location>
</feature>
<dbReference type="PANTHER" id="PTHR14677:SF40">
    <property type="entry name" value="CDC48-ASSOCIATED UBIQUITIN-LIKE_ZINC FINGER PROTEIN 1"/>
    <property type="match status" value="1"/>
</dbReference>
<dbReference type="SMART" id="SM00154">
    <property type="entry name" value="ZnF_AN1"/>
    <property type="match status" value="2"/>
</dbReference>
<dbReference type="OrthoDB" id="431929at2759"/>
<protein>
    <recommendedName>
        <fullName evidence="6">AN1-type domain-containing protein</fullName>
    </recommendedName>
</protein>
<accession>A0A074WZK4</accession>
<dbReference type="InterPro" id="IPR035896">
    <property type="entry name" value="AN1-like_Znf"/>
</dbReference>
<dbReference type="InterPro" id="IPR000058">
    <property type="entry name" value="Znf_AN1"/>
</dbReference>
<dbReference type="GeneID" id="25414816"/>
<evidence type="ECO:0000313" key="8">
    <source>
        <dbReference type="Proteomes" id="UP000027730"/>
    </source>
</evidence>
<dbReference type="Pfam" id="PF01428">
    <property type="entry name" value="zf-AN1"/>
    <property type="match status" value="2"/>
</dbReference>
<dbReference type="SUPFAM" id="SSF118310">
    <property type="entry name" value="AN1-like Zinc finger"/>
    <property type="match status" value="2"/>
</dbReference>
<feature type="region of interest" description="Disordered" evidence="5">
    <location>
        <begin position="149"/>
        <end position="179"/>
    </location>
</feature>
<evidence type="ECO:0000313" key="7">
    <source>
        <dbReference type="EMBL" id="KEQ75217.1"/>
    </source>
</evidence>
<dbReference type="PANTHER" id="PTHR14677">
    <property type="entry name" value="ARSENITE INDUCUBLE RNA ASSOCIATED PROTEIN AIP-1-RELATED"/>
    <property type="match status" value="1"/>
</dbReference>
<dbReference type="AlphaFoldDB" id="A0A074WZK4"/>
<name>A0A074WZK4_9PEZI</name>
<evidence type="ECO:0000256" key="3">
    <source>
        <dbReference type="ARBA" id="ARBA00022833"/>
    </source>
</evidence>
<evidence type="ECO:0000259" key="6">
    <source>
        <dbReference type="PROSITE" id="PS51039"/>
    </source>
</evidence>
<dbReference type="Gene3D" id="4.10.1110.10">
    <property type="entry name" value="AN1-like Zinc finger"/>
    <property type="match status" value="2"/>
</dbReference>
<feature type="compositionally biased region" description="Low complexity" evidence="5">
    <location>
        <begin position="152"/>
        <end position="176"/>
    </location>
</feature>
<keyword evidence="1" id="KW-0479">Metal-binding</keyword>
<proteinExistence type="predicted"/>
<gene>
    <name evidence="7" type="ORF">M436DRAFT_70747</name>
</gene>
<dbReference type="STRING" id="1043004.A0A074WZK4"/>
<dbReference type="Proteomes" id="UP000027730">
    <property type="component" value="Unassembled WGS sequence"/>
</dbReference>
<sequence length="305" mass="32870">MATADVEAIGAHCNMSFCHQLDFLPFKCESCKGKYCLDHRSETAHSCPNAGAWARARAAQQRSTYTPSPKPSVLTHESQCSEPSCKTLINTALVPGVECDSCNRSYCLKHRLRESHDCAKLAPIGARANKEKGLTALAKLRAWGQAKQKTMTSAATTSSHPKPSTTTKPSASAAKPLTAAQRVRATAELKKNAKGDAKVAMEKRIYLNVEASADTTKAKHPTGQFFYSSEWSIGRVLDQAATSLQVENLNNRVDGEADKLRVFHVEGGRLLDFGEKLGAAVKTGNTLVLLRGVGPPVPDLIVLDP</sequence>
<dbReference type="InterPro" id="IPR057358">
    <property type="entry name" value="UBL_ZFAND1-like"/>
</dbReference>
<evidence type="ECO:0000256" key="1">
    <source>
        <dbReference type="ARBA" id="ARBA00022723"/>
    </source>
</evidence>
<dbReference type="PROSITE" id="PS51039">
    <property type="entry name" value="ZF_AN1"/>
    <property type="match status" value="2"/>
</dbReference>
<dbReference type="RefSeq" id="XP_013429731.1">
    <property type="nucleotide sequence ID" value="XM_013574277.1"/>
</dbReference>
<dbReference type="HOGENOM" id="CLU_052358_2_0_1"/>
<dbReference type="GO" id="GO:0005737">
    <property type="term" value="C:cytoplasm"/>
    <property type="evidence" value="ECO:0007669"/>
    <property type="project" value="TreeGrafter"/>
</dbReference>
<keyword evidence="8" id="KW-1185">Reference proteome</keyword>
<dbReference type="GO" id="GO:0008270">
    <property type="term" value="F:zinc ion binding"/>
    <property type="evidence" value="ECO:0007669"/>
    <property type="project" value="UniProtKB-KW"/>
</dbReference>
<keyword evidence="3" id="KW-0862">Zinc</keyword>
<evidence type="ECO:0000256" key="5">
    <source>
        <dbReference type="SAM" id="MobiDB-lite"/>
    </source>
</evidence>
<dbReference type="EMBL" id="KL584705">
    <property type="protein sequence ID" value="KEQ75217.1"/>
    <property type="molecule type" value="Genomic_DNA"/>
</dbReference>
<keyword evidence="2 4" id="KW-0863">Zinc-finger</keyword>
<dbReference type="Pfam" id="PF25327">
    <property type="entry name" value="UBL_ZFAND1"/>
    <property type="match status" value="1"/>
</dbReference>
<organism evidence="7 8">
    <name type="scientific">Aureobasidium namibiae CBS 147.97</name>
    <dbReference type="NCBI Taxonomy" id="1043004"/>
    <lineage>
        <taxon>Eukaryota</taxon>
        <taxon>Fungi</taxon>
        <taxon>Dikarya</taxon>
        <taxon>Ascomycota</taxon>
        <taxon>Pezizomycotina</taxon>
        <taxon>Dothideomycetes</taxon>
        <taxon>Dothideomycetidae</taxon>
        <taxon>Dothideales</taxon>
        <taxon>Saccotheciaceae</taxon>
        <taxon>Aureobasidium</taxon>
    </lineage>
</organism>